<feature type="compositionally biased region" description="Polar residues" evidence="1">
    <location>
        <begin position="11"/>
        <end position="33"/>
    </location>
</feature>
<feature type="compositionally biased region" description="Basic and acidic residues" evidence="1">
    <location>
        <begin position="707"/>
        <end position="721"/>
    </location>
</feature>
<dbReference type="VEuPathDB" id="FungiDB:UMAG_01648"/>
<dbReference type="EMBL" id="CM003142">
    <property type="protein sequence ID" value="KIS70473.1"/>
    <property type="molecule type" value="Genomic_DNA"/>
</dbReference>
<dbReference type="Proteomes" id="UP000000561">
    <property type="component" value="Chromosome 3"/>
</dbReference>
<dbReference type="STRING" id="237631.A0A0D1CVP5"/>
<feature type="region of interest" description="Disordered" evidence="1">
    <location>
        <begin position="1"/>
        <end position="76"/>
    </location>
</feature>
<dbReference type="Pfam" id="PF12024">
    <property type="entry name" value="DUF3512"/>
    <property type="match status" value="1"/>
</dbReference>
<evidence type="ECO:0000256" key="1">
    <source>
        <dbReference type="SAM" id="MobiDB-lite"/>
    </source>
</evidence>
<name>A0A0D1CVP5_MYCMD</name>
<reference evidence="2 3" key="1">
    <citation type="journal article" date="2006" name="Nature">
        <title>Insights from the genome of the biotrophic fungal plant pathogen Ustilago maydis.</title>
        <authorList>
            <person name="Kamper J."/>
            <person name="Kahmann R."/>
            <person name="Bolker M."/>
            <person name="Ma L.J."/>
            <person name="Brefort T."/>
            <person name="Saville B.J."/>
            <person name="Banuett F."/>
            <person name="Kronstad J.W."/>
            <person name="Gold S.E."/>
            <person name="Muller O."/>
            <person name="Perlin M.H."/>
            <person name="Wosten H.A."/>
            <person name="de Vries R."/>
            <person name="Ruiz-Herrera J."/>
            <person name="Reynaga-Pena C.G."/>
            <person name="Snetselaar K."/>
            <person name="McCann M."/>
            <person name="Perez-Martin J."/>
            <person name="Feldbrugge M."/>
            <person name="Basse C.W."/>
            <person name="Steinberg G."/>
            <person name="Ibeas J.I."/>
            <person name="Holloman W."/>
            <person name="Guzman P."/>
            <person name="Farman M."/>
            <person name="Stajich J.E."/>
            <person name="Sentandreu R."/>
            <person name="Gonzalez-Prieto J.M."/>
            <person name="Kennell J.C."/>
            <person name="Molina L."/>
            <person name="Schirawski J."/>
            <person name="Mendoza-Mendoza A."/>
            <person name="Greilinger D."/>
            <person name="Munch K."/>
            <person name="Rossel N."/>
            <person name="Scherer M."/>
            <person name="Vranes M."/>
            <person name="Ladendorf O."/>
            <person name="Vincon V."/>
            <person name="Fuchs U."/>
            <person name="Sandrock B."/>
            <person name="Meng S."/>
            <person name="Ho E.C."/>
            <person name="Cahill M.J."/>
            <person name="Boyce K.J."/>
            <person name="Klose J."/>
            <person name="Klosterman S.J."/>
            <person name="Deelstra H.J."/>
            <person name="Ortiz-Castellanos L."/>
            <person name="Li W."/>
            <person name="Sanchez-Alonso P."/>
            <person name="Schreier P.H."/>
            <person name="Hauser-Hahn I."/>
            <person name="Vaupel M."/>
            <person name="Koopmann E."/>
            <person name="Friedrich G."/>
            <person name="Voss H."/>
            <person name="Schluter T."/>
            <person name="Margolis J."/>
            <person name="Platt D."/>
            <person name="Swimmer C."/>
            <person name="Gnirke A."/>
            <person name="Chen F."/>
            <person name="Vysotskaia V."/>
            <person name="Mannhaupt G."/>
            <person name="Guldener U."/>
            <person name="Munsterkotter M."/>
            <person name="Haase D."/>
            <person name="Oesterheld M."/>
            <person name="Mewes H.W."/>
            <person name="Mauceli E.W."/>
            <person name="DeCaprio D."/>
            <person name="Wade C.M."/>
            <person name="Butler J."/>
            <person name="Young S."/>
            <person name="Jaffe D.B."/>
            <person name="Calvo S."/>
            <person name="Nusbaum C."/>
            <person name="Galagan J."/>
            <person name="Birren B.W."/>
        </authorList>
    </citation>
    <scope>NUCLEOTIDE SEQUENCE [LARGE SCALE GENOMIC DNA]</scope>
    <source>
        <strain evidence="3">DSM 14603 / FGSC 9021 / UM521</strain>
    </source>
</reference>
<evidence type="ECO:0000313" key="3">
    <source>
        <dbReference type="Proteomes" id="UP000000561"/>
    </source>
</evidence>
<dbReference type="OrthoDB" id="21648at2759"/>
<proteinExistence type="predicted"/>
<accession>A0A0D1CVP5</accession>
<dbReference type="InterPro" id="IPR021900">
    <property type="entry name" value="DUF3512"/>
</dbReference>
<protein>
    <submittedName>
        <fullName evidence="2">Uncharacterized protein</fullName>
    </submittedName>
</protein>
<sequence>MASPLRRSTRGSRNTDASATTPEPSTVSPSISPTKADRKRKRVDDSTELNGANGHDSEVASSAGAGDADDSKGPMTTMATMLKNADTVSQASRSHRPQLPKKIQALLGLSSPSTTSSHTSKCLPDDLDSAAQKAKELVLSEDDAHKLTTIIAALDGADLITLAPQASVKGKLCSTNGSSDLTLTLQHMLRPGTSLRKLSAYLKTLREPLLANSDLSRHANAGQGETLSPQTSKDLATLSTLTLVLGLVDQLASRLRQTDSSTNAFKGQILGSFVELRAKSLEAKTARKHGRTDAGAITIDTEPTSISSIRSDDAVSPANRFALHMRLPRGDFFTKAIALDRSQLSQLDPAQADLVQISAQSEEQMRALKRQGLVPTPTLGQRLGKSSHRHRIDHKRAVQQRDRLQPVTFLNYGNYGSFSPTYDSSSSSISYATSSNLWRQSIRAQNSISLAWGERPFVLHNDEKDDEEELDTVIPTEPPANLDVDGDVSMAADQSDELAEALQSLIQGVNPDAISQSLNKLDQDELITAHLRFNMMLLHRLQEFQWARLRKSYHPSASGRSSRSALGDETPSAEEEATAALLLESLTSLIALRPQAADLSSNSIDTVIPDAAKLRAFSASSGAIDPDLLGDVRDGFWGALDANVVKVTKSGSVLSETPLVLRDNTTIRLTDGSGSKAKKPARRIVAGADIAEDHGQTSLERLAASRTYDHKQDRHDGESVRADTTPAAGADQRSSVSRADMSSPAARPVTMPPNARMHSGYGPSSIPAMSSPAQRGVPGPNASYAFASPSGGLSYQGHPVPPNAQGSFAHSVTSWAGHGQPARQ</sequence>
<feature type="compositionally biased region" description="Low complexity" evidence="1">
    <location>
        <begin position="556"/>
        <end position="570"/>
    </location>
</feature>
<feature type="region of interest" description="Disordered" evidence="1">
    <location>
        <begin position="554"/>
        <end position="573"/>
    </location>
</feature>
<keyword evidence="3" id="KW-1185">Reference proteome</keyword>
<evidence type="ECO:0000313" key="2">
    <source>
        <dbReference type="EMBL" id="KIS70473.1"/>
    </source>
</evidence>
<feature type="compositionally biased region" description="Polar residues" evidence="1">
    <location>
        <begin position="804"/>
        <end position="814"/>
    </location>
</feature>
<gene>
    <name evidence="2" type="ORF">UMAG_01648</name>
</gene>
<feature type="region of interest" description="Disordered" evidence="1">
    <location>
        <begin position="704"/>
        <end position="824"/>
    </location>
</feature>
<organism evidence="2 3">
    <name type="scientific">Mycosarcoma maydis</name>
    <name type="common">Corn smut fungus</name>
    <name type="synonym">Ustilago maydis</name>
    <dbReference type="NCBI Taxonomy" id="5270"/>
    <lineage>
        <taxon>Eukaryota</taxon>
        <taxon>Fungi</taxon>
        <taxon>Dikarya</taxon>
        <taxon>Basidiomycota</taxon>
        <taxon>Ustilaginomycotina</taxon>
        <taxon>Ustilaginomycetes</taxon>
        <taxon>Ustilaginales</taxon>
        <taxon>Ustilaginaceae</taxon>
        <taxon>Mycosarcoma</taxon>
    </lineage>
</organism>
<dbReference type="eggNOG" id="ENOG502SMEF">
    <property type="taxonomic scope" value="Eukaryota"/>
</dbReference>
<dbReference type="RefSeq" id="XP_011387633.1">
    <property type="nucleotide sequence ID" value="XM_011389331.1"/>
</dbReference>
<dbReference type="GeneID" id="23562579"/>
<dbReference type="AlphaFoldDB" id="A0A0D1CVP5"/>
<dbReference type="KEGG" id="uma:UMAG_01648"/>
<dbReference type="InParanoid" id="A0A0D1CVP5"/>